<dbReference type="GO" id="GO:0009055">
    <property type="term" value="F:electron transfer activity"/>
    <property type="evidence" value="ECO:0007669"/>
    <property type="project" value="InterPro"/>
</dbReference>
<gene>
    <name evidence="7" type="ORF">BC777_3853</name>
</gene>
<comment type="caution">
    <text evidence="7">The sequence shown here is derived from an EMBL/GenBank/DDBJ whole genome shotgun (WGS) entry which is preliminary data.</text>
</comment>
<keyword evidence="2 4" id="KW-0479">Metal-binding</keyword>
<evidence type="ECO:0000313" key="7">
    <source>
        <dbReference type="EMBL" id="PJI84311.1"/>
    </source>
</evidence>
<keyword evidence="5" id="KW-0732">Signal</keyword>
<evidence type="ECO:0000256" key="3">
    <source>
        <dbReference type="ARBA" id="ARBA00023004"/>
    </source>
</evidence>
<dbReference type="InterPro" id="IPR009056">
    <property type="entry name" value="Cyt_c-like_dom"/>
</dbReference>
<evidence type="ECO:0000256" key="1">
    <source>
        <dbReference type="ARBA" id="ARBA00022617"/>
    </source>
</evidence>
<evidence type="ECO:0000313" key="8">
    <source>
        <dbReference type="Proteomes" id="UP000228531"/>
    </source>
</evidence>
<protein>
    <submittedName>
        <fullName evidence="7">Mono/diheme cytochrome c family protein</fullName>
    </submittedName>
</protein>
<name>A0A2M8W061_9RHOB</name>
<dbReference type="Proteomes" id="UP000228531">
    <property type="component" value="Unassembled WGS sequence"/>
</dbReference>
<dbReference type="RefSeq" id="WP_100369786.1">
    <property type="nucleotide sequence ID" value="NZ_PGTY01000005.1"/>
</dbReference>
<reference evidence="7 8" key="1">
    <citation type="submission" date="2017-11" db="EMBL/GenBank/DDBJ databases">
        <title>Genomic Encyclopedia of Archaeal and Bacterial Type Strains, Phase II (KMG-II): From Individual Species to Whole Genera.</title>
        <authorList>
            <person name="Goeker M."/>
        </authorList>
    </citation>
    <scope>NUCLEOTIDE SEQUENCE [LARGE SCALE GENOMIC DNA]</scope>
    <source>
        <strain evidence="7 8">DSM 29128</strain>
    </source>
</reference>
<dbReference type="GO" id="GO:0020037">
    <property type="term" value="F:heme binding"/>
    <property type="evidence" value="ECO:0007669"/>
    <property type="project" value="InterPro"/>
</dbReference>
<dbReference type="PROSITE" id="PS51007">
    <property type="entry name" value="CYTC"/>
    <property type="match status" value="1"/>
</dbReference>
<evidence type="ECO:0000256" key="4">
    <source>
        <dbReference type="PROSITE-ProRule" id="PRU00433"/>
    </source>
</evidence>
<organism evidence="7 8">
    <name type="scientific">Yoonia maricola</name>
    <dbReference type="NCBI Taxonomy" id="420999"/>
    <lineage>
        <taxon>Bacteria</taxon>
        <taxon>Pseudomonadati</taxon>
        <taxon>Pseudomonadota</taxon>
        <taxon>Alphaproteobacteria</taxon>
        <taxon>Rhodobacterales</taxon>
        <taxon>Paracoccaceae</taxon>
        <taxon>Yoonia</taxon>
    </lineage>
</organism>
<keyword evidence="8" id="KW-1185">Reference proteome</keyword>
<feature type="chain" id="PRO_5014663702" evidence="5">
    <location>
        <begin position="20"/>
        <end position="131"/>
    </location>
</feature>
<feature type="domain" description="Cytochrome c" evidence="6">
    <location>
        <begin position="20"/>
        <end position="130"/>
    </location>
</feature>
<proteinExistence type="predicted"/>
<dbReference type="GO" id="GO:0046872">
    <property type="term" value="F:metal ion binding"/>
    <property type="evidence" value="ECO:0007669"/>
    <property type="project" value="UniProtKB-KW"/>
</dbReference>
<dbReference type="InterPro" id="IPR036909">
    <property type="entry name" value="Cyt_c-like_dom_sf"/>
</dbReference>
<evidence type="ECO:0000256" key="2">
    <source>
        <dbReference type="ARBA" id="ARBA00022723"/>
    </source>
</evidence>
<dbReference type="EMBL" id="PGTY01000005">
    <property type="protein sequence ID" value="PJI84311.1"/>
    <property type="molecule type" value="Genomic_DNA"/>
</dbReference>
<dbReference type="SUPFAM" id="SSF46626">
    <property type="entry name" value="Cytochrome c"/>
    <property type="match status" value="1"/>
</dbReference>
<accession>A0A2M8W061</accession>
<keyword evidence="1 4" id="KW-0349">Heme</keyword>
<dbReference type="Gene3D" id="1.10.760.10">
    <property type="entry name" value="Cytochrome c-like domain"/>
    <property type="match status" value="1"/>
</dbReference>
<evidence type="ECO:0000256" key="5">
    <source>
        <dbReference type="SAM" id="SignalP"/>
    </source>
</evidence>
<keyword evidence="3 4" id="KW-0408">Iron</keyword>
<dbReference type="Pfam" id="PF00034">
    <property type="entry name" value="Cytochrom_C"/>
    <property type="match status" value="1"/>
</dbReference>
<dbReference type="AlphaFoldDB" id="A0A2M8W061"/>
<dbReference type="OrthoDB" id="335174at2"/>
<sequence>MKPLVVSLILFIIPTFTVAQNTDAGRVLFENHCATCHGNDAQGAGPMSQVLMIPPSDLTQLSAKAGGTFPISYLVAKVDGRVPLLSHGSPMPLFGPFFEGKGVAMRGDDGILIMTSQPIIDLVTYLETLQE</sequence>
<evidence type="ECO:0000259" key="6">
    <source>
        <dbReference type="PROSITE" id="PS51007"/>
    </source>
</evidence>
<feature type="signal peptide" evidence="5">
    <location>
        <begin position="1"/>
        <end position="19"/>
    </location>
</feature>